<evidence type="ECO:0000313" key="2">
    <source>
        <dbReference type="EMBL" id="RJG08155.1"/>
    </source>
</evidence>
<dbReference type="InterPro" id="IPR052164">
    <property type="entry name" value="Anthracycline_SecMetBiosynth"/>
</dbReference>
<dbReference type="OrthoDB" id="9792323at2"/>
<proteinExistence type="predicted"/>
<organism evidence="2 3">
    <name type="scientific">Noviherbaspirillum cavernae</name>
    <dbReference type="NCBI Taxonomy" id="2320862"/>
    <lineage>
        <taxon>Bacteria</taxon>
        <taxon>Pseudomonadati</taxon>
        <taxon>Pseudomonadota</taxon>
        <taxon>Betaproteobacteria</taxon>
        <taxon>Burkholderiales</taxon>
        <taxon>Oxalobacteraceae</taxon>
        <taxon>Noviherbaspirillum</taxon>
    </lineage>
</organism>
<sequence length="119" mass="13102">MPIHEKINYVEYPARNLAATKAFFQAAFGWSFVDYGPDYAAFSDQGLDGGFYRSELSASTDKGSALIVFYSERLEDTLAKITAAGGQIVKPIFSFPGGRRFHFMEPSGNEFAVWAEPAA</sequence>
<name>A0A418X6S5_9BURK</name>
<evidence type="ECO:0000259" key="1">
    <source>
        <dbReference type="PROSITE" id="PS51819"/>
    </source>
</evidence>
<dbReference type="InterPro" id="IPR004360">
    <property type="entry name" value="Glyas_Fos-R_dOase_dom"/>
</dbReference>
<gene>
    <name evidence="2" type="ORF">D3870_17155</name>
</gene>
<dbReference type="SUPFAM" id="SSF54593">
    <property type="entry name" value="Glyoxalase/Bleomycin resistance protein/Dihydroxybiphenyl dioxygenase"/>
    <property type="match status" value="1"/>
</dbReference>
<dbReference type="RefSeq" id="WP_119742288.1">
    <property type="nucleotide sequence ID" value="NZ_QYUN01000002.1"/>
</dbReference>
<dbReference type="CDD" id="cd07247">
    <property type="entry name" value="SgaA_N_like"/>
    <property type="match status" value="1"/>
</dbReference>
<evidence type="ECO:0000313" key="3">
    <source>
        <dbReference type="Proteomes" id="UP000285190"/>
    </source>
</evidence>
<keyword evidence="3" id="KW-1185">Reference proteome</keyword>
<dbReference type="AlphaFoldDB" id="A0A418X6S5"/>
<dbReference type="Proteomes" id="UP000285190">
    <property type="component" value="Unassembled WGS sequence"/>
</dbReference>
<dbReference type="InterPro" id="IPR037523">
    <property type="entry name" value="VOC_core"/>
</dbReference>
<dbReference type="PROSITE" id="PS51819">
    <property type="entry name" value="VOC"/>
    <property type="match status" value="1"/>
</dbReference>
<protein>
    <submittedName>
        <fullName evidence="2">VOC family protein</fullName>
    </submittedName>
</protein>
<dbReference type="EMBL" id="QYUN01000002">
    <property type="protein sequence ID" value="RJG08155.1"/>
    <property type="molecule type" value="Genomic_DNA"/>
</dbReference>
<dbReference type="Gene3D" id="3.10.180.10">
    <property type="entry name" value="2,3-Dihydroxybiphenyl 1,2-Dioxygenase, domain 1"/>
    <property type="match status" value="1"/>
</dbReference>
<dbReference type="PANTHER" id="PTHR33993">
    <property type="entry name" value="GLYOXALASE-RELATED"/>
    <property type="match status" value="1"/>
</dbReference>
<dbReference type="Pfam" id="PF00903">
    <property type="entry name" value="Glyoxalase"/>
    <property type="match status" value="1"/>
</dbReference>
<comment type="caution">
    <text evidence="2">The sequence shown here is derived from an EMBL/GenBank/DDBJ whole genome shotgun (WGS) entry which is preliminary data.</text>
</comment>
<dbReference type="PANTHER" id="PTHR33993:SF1">
    <property type="entry name" value="GLYOXALASE FAMILY PROTEIN"/>
    <property type="match status" value="1"/>
</dbReference>
<feature type="domain" description="VOC" evidence="1">
    <location>
        <begin position="6"/>
        <end position="116"/>
    </location>
</feature>
<accession>A0A418X6S5</accession>
<dbReference type="InterPro" id="IPR029068">
    <property type="entry name" value="Glyas_Bleomycin-R_OHBP_Dase"/>
</dbReference>
<reference evidence="2 3" key="1">
    <citation type="submission" date="2018-09" db="EMBL/GenBank/DDBJ databases">
        <authorList>
            <person name="Zhu H."/>
        </authorList>
    </citation>
    <scope>NUCLEOTIDE SEQUENCE [LARGE SCALE GENOMIC DNA]</scope>
    <source>
        <strain evidence="2 3">K2R10-39</strain>
    </source>
</reference>